<evidence type="ECO:0000256" key="5">
    <source>
        <dbReference type="ARBA" id="ARBA00022490"/>
    </source>
</evidence>
<evidence type="ECO:0000256" key="6">
    <source>
        <dbReference type="ARBA" id="ARBA00022516"/>
    </source>
</evidence>
<comment type="similarity">
    <text evidence="21">Belongs to the succinate/malate CoA ligase alpha subunit family.</text>
</comment>
<evidence type="ECO:0000256" key="15">
    <source>
        <dbReference type="ARBA" id="ARBA00023128"/>
    </source>
</evidence>
<evidence type="ECO:0000256" key="23">
    <source>
        <dbReference type="ARBA" id="ARBA00076189"/>
    </source>
</evidence>
<dbReference type="PROSITE" id="PS00634">
    <property type="entry name" value="RIBOSOMAL_L30"/>
    <property type="match status" value="1"/>
</dbReference>
<dbReference type="Pfam" id="PF00285">
    <property type="entry name" value="Citrate_synt"/>
    <property type="match status" value="1"/>
</dbReference>
<comment type="function">
    <text evidence="20">Catalyzes the formation of cytosolic acetyl-CoA, which is mainly used for the biosynthesis of fatty acids and sterols.</text>
</comment>
<evidence type="ECO:0000256" key="7">
    <source>
        <dbReference type="ARBA" id="ARBA00022553"/>
    </source>
</evidence>
<keyword evidence="28" id="KW-1185">Reference proteome</keyword>
<dbReference type="SMART" id="SM00881">
    <property type="entry name" value="CoA_binding"/>
    <property type="match status" value="1"/>
</dbReference>
<accession>A0AAD9MB08</accession>
<keyword evidence="12" id="KW-0460">Magnesium</keyword>
<dbReference type="InterPro" id="IPR033847">
    <property type="entry name" value="Citrt_syn/SCS-alpha_CS"/>
</dbReference>
<dbReference type="Pfam" id="PF00549">
    <property type="entry name" value="Ligase_CoA"/>
    <property type="match status" value="1"/>
</dbReference>
<dbReference type="GO" id="GO:0015934">
    <property type="term" value="C:large ribosomal subunit"/>
    <property type="evidence" value="ECO:0007669"/>
    <property type="project" value="InterPro"/>
</dbReference>
<dbReference type="AlphaFoldDB" id="A0AAD9MB08"/>
<dbReference type="EC" id="2.3.3.8" evidence="4"/>
<comment type="similarity">
    <text evidence="3 25">Belongs to the universal ribosomal protein uL30 family.</text>
</comment>
<dbReference type="InterPro" id="IPR002020">
    <property type="entry name" value="Citrate_synthase"/>
</dbReference>
<dbReference type="Gene3D" id="1.10.580.10">
    <property type="entry name" value="Citrate Synthase, domain 1"/>
    <property type="match status" value="1"/>
</dbReference>
<evidence type="ECO:0000256" key="2">
    <source>
        <dbReference type="ARBA" id="ARBA00004496"/>
    </source>
</evidence>
<dbReference type="SUPFAM" id="SSF51735">
    <property type="entry name" value="NAD(P)-binding Rossmann-fold domains"/>
    <property type="match status" value="1"/>
</dbReference>
<dbReference type="InterPro" id="IPR016082">
    <property type="entry name" value="Ribosomal_uL30_ferredoxin-like"/>
</dbReference>
<keyword evidence="8" id="KW-0808">Transferase</keyword>
<dbReference type="InterPro" id="IPR005811">
    <property type="entry name" value="SUCC_ACL_C"/>
</dbReference>
<keyword evidence="7" id="KW-0597">Phosphoprotein</keyword>
<evidence type="ECO:0000256" key="9">
    <source>
        <dbReference type="ARBA" id="ARBA00022723"/>
    </source>
</evidence>
<dbReference type="PROSITE" id="PS00399">
    <property type="entry name" value="SUCCINYL_COA_LIG_2"/>
    <property type="match status" value="1"/>
</dbReference>
<protein>
    <recommendedName>
        <fullName evidence="17">Large ribosomal subunit protein uL30m</fullName>
        <ecNumber evidence="4">2.3.3.8</ecNumber>
    </recommendedName>
    <alternativeName>
        <fullName evidence="23">ATP-citrate (pro-S-)-lyase 1</fullName>
    </alternativeName>
    <alternativeName>
        <fullName evidence="24">Citrate cleavage enzyme subunit 1</fullName>
    </alternativeName>
</protein>
<comment type="subunit">
    <text evidence="22">Composed of two subunits.</text>
</comment>
<dbReference type="CDD" id="cd06100">
    <property type="entry name" value="CCL_ACL-C"/>
    <property type="match status" value="1"/>
</dbReference>
<evidence type="ECO:0000256" key="11">
    <source>
        <dbReference type="ARBA" id="ARBA00022840"/>
    </source>
</evidence>
<dbReference type="InterPro" id="IPR017440">
    <property type="entry name" value="Cit_synth/succinyl-CoA_lig_AS"/>
</dbReference>
<evidence type="ECO:0000256" key="19">
    <source>
        <dbReference type="ARBA" id="ARBA00047593"/>
    </source>
</evidence>
<dbReference type="FunFam" id="3.30.1390.20:FF:000010">
    <property type="entry name" value="Large subunit ribosomal protein L30"/>
    <property type="match status" value="1"/>
</dbReference>
<evidence type="ECO:0000313" key="27">
    <source>
        <dbReference type="EMBL" id="KAK2066451.1"/>
    </source>
</evidence>
<feature type="domain" description="CoA-binding" evidence="26">
    <location>
        <begin position="40"/>
        <end position="149"/>
    </location>
</feature>
<dbReference type="Gene3D" id="3.40.50.261">
    <property type="entry name" value="Succinyl-CoA synthetase domains"/>
    <property type="match status" value="1"/>
</dbReference>
<dbReference type="PANTHER" id="PTHR23118">
    <property type="entry name" value="ATP-CITRATE SYNTHASE"/>
    <property type="match status" value="1"/>
</dbReference>
<reference evidence="27" key="1">
    <citation type="journal article" date="2023" name="Mol. Plant Microbe Interact.">
        <title>Elucidating the Obligate Nature and Biological Capacity of an Invasive Fungal Corn Pathogen.</title>
        <authorList>
            <person name="MacCready J.S."/>
            <person name="Roggenkamp E.M."/>
            <person name="Gdanetz K."/>
            <person name="Chilvers M.I."/>
        </authorList>
    </citation>
    <scope>NUCLEOTIDE SEQUENCE</scope>
    <source>
        <strain evidence="27">PM02</strain>
    </source>
</reference>
<dbReference type="GO" id="GO:0006412">
    <property type="term" value="P:translation"/>
    <property type="evidence" value="ECO:0007669"/>
    <property type="project" value="InterPro"/>
</dbReference>
<dbReference type="InterPro" id="IPR016143">
    <property type="entry name" value="Citrate_synth-like_sm_a-sub"/>
</dbReference>
<keyword evidence="6" id="KW-0444">Lipid biosynthesis</keyword>
<evidence type="ECO:0000256" key="8">
    <source>
        <dbReference type="ARBA" id="ARBA00022679"/>
    </source>
</evidence>
<evidence type="ECO:0000256" key="13">
    <source>
        <dbReference type="ARBA" id="ARBA00022980"/>
    </source>
</evidence>
<dbReference type="PROSITE" id="PS01216">
    <property type="entry name" value="SUCCINYL_COA_LIG_1"/>
    <property type="match status" value="1"/>
</dbReference>
<dbReference type="GO" id="GO:0046872">
    <property type="term" value="F:metal ion binding"/>
    <property type="evidence" value="ECO:0007669"/>
    <property type="project" value="UniProtKB-KW"/>
</dbReference>
<keyword evidence="10" id="KW-0547">Nucleotide-binding</keyword>
<dbReference type="InterPro" id="IPR016102">
    <property type="entry name" value="Succinyl-CoA_synth-like"/>
</dbReference>
<dbReference type="FunFam" id="3.40.50.261:FF:000003">
    <property type="entry name" value="ATP-citrate synthase subunit"/>
    <property type="match status" value="1"/>
</dbReference>
<evidence type="ECO:0000256" key="4">
    <source>
        <dbReference type="ARBA" id="ARBA00012639"/>
    </source>
</evidence>
<dbReference type="EMBL" id="JAQQPM010000001">
    <property type="protein sequence ID" value="KAK2066451.1"/>
    <property type="molecule type" value="Genomic_DNA"/>
</dbReference>
<evidence type="ECO:0000256" key="1">
    <source>
        <dbReference type="ARBA" id="ARBA00004173"/>
    </source>
</evidence>
<dbReference type="FunFam" id="3.40.50.720:FF:000024">
    <property type="entry name" value="Probable ATP-citrate synthase"/>
    <property type="match status" value="1"/>
</dbReference>
<dbReference type="GO" id="GO:0005739">
    <property type="term" value="C:mitochondrion"/>
    <property type="evidence" value="ECO:0007669"/>
    <property type="project" value="UniProtKB-SubCell"/>
</dbReference>
<dbReference type="PROSITE" id="PS01217">
    <property type="entry name" value="SUCCINYL_COA_LIG_3"/>
    <property type="match status" value="1"/>
</dbReference>
<dbReference type="NCBIfam" id="TIGR01308">
    <property type="entry name" value="rpmD_bact"/>
    <property type="match status" value="1"/>
</dbReference>
<evidence type="ECO:0000256" key="3">
    <source>
        <dbReference type="ARBA" id="ARBA00007594"/>
    </source>
</evidence>
<dbReference type="InterPro" id="IPR036919">
    <property type="entry name" value="Ribo_uL30_ferredoxin-like_sf"/>
</dbReference>
<dbReference type="InterPro" id="IPR017866">
    <property type="entry name" value="Succ-CoA_synthase_bsu_CS"/>
</dbReference>
<evidence type="ECO:0000256" key="21">
    <source>
        <dbReference type="ARBA" id="ARBA00060724"/>
    </source>
</evidence>
<comment type="caution">
    <text evidence="27">The sequence shown here is derived from an EMBL/GenBank/DDBJ whole genome shotgun (WGS) entry which is preliminary data.</text>
</comment>
<dbReference type="InterPro" id="IPR036291">
    <property type="entry name" value="NAD(P)-bd_dom_sf"/>
</dbReference>
<dbReference type="GO" id="GO:0003735">
    <property type="term" value="F:structural constituent of ribosome"/>
    <property type="evidence" value="ECO:0007669"/>
    <property type="project" value="InterPro"/>
</dbReference>
<dbReference type="PANTHER" id="PTHR23118:SF42">
    <property type="entry name" value="ATP-CITRATE SYNTHASE"/>
    <property type="match status" value="1"/>
</dbReference>
<evidence type="ECO:0000256" key="20">
    <source>
        <dbReference type="ARBA" id="ARBA00054002"/>
    </source>
</evidence>
<dbReference type="Pfam" id="PF02629">
    <property type="entry name" value="CoA_binding"/>
    <property type="match status" value="1"/>
</dbReference>
<dbReference type="GO" id="GO:0003878">
    <property type="term" value="F:ATP citrate synthase activity"/>
    <property type="evidence" value="ECO:0007669"/>
    <property type="project" value="UniProtKB-EC"/>
</dbReference>
<dbReference type="Proteomes" id="UP001217918">
    <property type="component" value="Unassembled WGS sequence"/>
</dbReference>
<dbReference type="FunFam" id="1.10.230.10:FF:000005">
    <property type="entry name" value="ATP-citrate synthase subunit 1"/>
    <property type="match status" value="1"/>
</dbReference>
<dbReference type="SUPFAM" id="SSF48256">
    <property type="entry name" value="Citrate synthase"/>
    <property type="match status" value="1"/>
</dbReference>
<keyword evidence="11" id="KW-0067">ATP-binding</keyword>
<keyword evidence="9" id="KW-0479">Metal-binding</keyword>
<evidence type="ECO:0000259" key="26">
    <source>
        <dbReference type="SMART" id="SM00881"/>
    </source>
</evidence>
<gene>
    <name evidence="27" type="ORF">P8C59_000274</name>
</gene>
<dbReference type="InterPro" id="IPR003781">
    <property type="entry name" value="CoA-bd"/>
</dbReference>
<dbReference type="CDD" id="cd01658">
    <property type="entry name" value="Ribosomal_L30"/>
    <property type="match status" value="1"/>
</dbReference>
<dbReference type="Gene3D" id="3.40.50.720">
    <property type="entry name" value="NAD(P)-binding Rossmann-like Domain"/>
    <property type="match status" value="1"/>
</dbReference>
<keyword evidence="16 25" id="KW-0687">Ribonucleoprotein</keyword>
<dbReference type="GO" id="GO:0005829">
    <property type="term" value="C:cytosol"/>
    <property type="evidence" value="ECO:0007669"/>
    <property type="project" value="TreeGrafter"/>
</dbReference>
<evidence type="ECO:0000256" key="12">
    <source>
        <dbReference type="ARBA" id="ARBA00022842"/>
    </source>
</evidence>
<comment type="subcellular location">
    <subcellularLocation>
        <location evidence="2">Cytoplasm</location>
    </subcellularLocation>
    <subcellularLocation>
        <location evidence="1">Mitochondrion</location>
    </subcellularLocation>
</comment>
<evidence type="ECO:0000256" key="17">
    <source>
        <dbReference type="ARBA" id="ARBA00035281"/>
    </source>
</evidence>
<evidence type="ECO:0000256" key="16">
    <source>
        <dbReference type="ARBA" id="ARBA00023274"/>
    </source>
</evidence>
<proteinExistence type="inferred from homology"/>
<evidence type="ECO:0000256" key="22">
    <source>
        <dbReference type="ARBA" id="ARBA00062455"/>
    </source>
</evidence>
<comment type="catalytic activity">
    <reaction evidence="19">
        <text>oxaloacetate + acetyl-CoA + ADP + phosphate = citrate + ATP + CoA</text>
        <dbReference type="Rhea" id="RHEA:21160"/>
        <dbReference type="ChEBI" id="CHEBI:16452"/>
        <dbReference type="ChEBI" id="CHEBI:16947"/>
        <dbReference type="ChEBI" id="CHEBI:30616"/>
        <dbReference type="ChEBI" id="CHEBI:43474"/>
        <dbReference type="ChEBI" id="CHEBI:57287"/>
        <dbReference type="ChEBI" id="CHEBI:57288"/>
        <dbReference type="ChEBI" id="CHEBI:456216"/>
        <dbReference type="EC" id="2.3.3.8"/>
    </reaction>
</comment>
<dbReference type="GO" id="GO:0006633">
    <property type="term" value="P:fatty acid biosynthetic process"/>
    <property type="evidence" value="ECO:0007669"/>
    <property type="project" value="TreeGrafter"/>
</dbReference>
<evidence type="ECO:0000256" key="24">
    <source>
        <dbReference type="ARBA" id="ARBA00083544"/>
    </source>
</evidence>
<keyword evidence="15" id="KW-0496">Mitochondrion</keyword>
<dbReference type="Gene3D" id="1.10.230.10">
    <property type="entry name" value="Cytochrome P450-Terp, domain 2"/>
    <property type="match status" value="1"/>
</dbReference>
<keyword evidence="14" id="KW-0443">Lipid metabolism</keyword>
<keyword evidence="13 25" id="KW-0689">Ribosomal protein</keyword>
<keyword evidence="5" id="KW-0963">Cytoplasm</keyword>
<dbReference type="SUPFAM" id="SSF55129">
    <property type="entry name" value="Ribosomal protein L30p/L7e"/>
    <property type="match status" value="1"/>
</dbReference>
<dbReference type="InterPro" id="IPR016142">
    <property type="entry name" value="Citrate_synth-like_lrg_a-sub"/>
</dbReference>
<sequence length="864" mass="93668">MPSSTAPANTNGAGALSANDNITRFAPASRPLSPLPAHALFNDKTRCFVYGLQPRAVQGMLDFDFICKRATPSVAGIIYTFGGQFVSKMYWGTSETLLPVYQTTQKAMAKHPDVDVVVNFASSRSVYSSTMELMEYPQIRTIAIIAEGVPERRAREIAHVAAKKGVTIIGPATVGGIKPGCFKIGNTGGMMDNIVASKLYRKGSVGYVSKSGGMSNELNNIIAQNTDGVYEGVAIGGDRYPGTTFVDHLLRFQADPECKILVLLGEVGGVEEYKVIDAVKRGVITKPIVAWAIGTCASMFKTEVQFGHAGAFANSQLETAAMKNKSMRDAGFFVPNTFEEMPSLLKQVYGKLVKEGVIKPRQEPVVPKIPIDYSWAQELGLIRKPAAFISTISDDRGQELLYAGMPISDVFKEDIGIGGVMSLLWFRRRLPEYASKFLEMVLMLTADHGPAVSGAMNTIITTRAGKDLISALVSGLLTIGSRFGGALDGAAEEFTKASDKGLSPREFVDIMRKQNKLIPGIGHRVKSRNNPDLRVELVKEYVKAKFPSHKLLDYALAVETVTTSKKDNLILNVDGCIAVCFVDLLRNCGAFSAEEAEDYLGMGVLNGLFVLGRSIGLIAHYLDQKRLRTGLYRHPWDDITYLLPSLQHPGPPGAEGRVEVQMGLKRCYETTYDSLPICDTASDKAGTLLLHRLEVLLTYLPSYLPGFGAIIRTTKRTETEPNITQHRSAIGLPQRTRAVLAALGLRKRCQTVYQPVSRDSAGMIMKVKELVRVEEVDRALSKAEMRALRKPDPGYYIETPAPRLRDPAAAMGADGDARMGVAAAAAEGLGSRSGSKIVEAVAAAAAAAARTKLEEEVVDYAALL</sequence>
<dbReference type="InterPro" id="IPR005996">
    <property type="entry name" value="Ribosomal_uL30_bac-type"/>
</dbReference>
<evidence type="ECO:0000256" key="14">
    <source>
        <dbReference type="ARBA" id="ARBA00023098"/>
    </source>
</evidence>
<dbReference type="InterPro" id="IPR018038">
    <property type="entry name" value="Ribosomal_uL30_CS"/>
</dbReference>
<dbReference type="PRINTS" id="PR01798">
    <property type="entry name" value="SCOASYNTHASE"/>
</dbReference>
<comment type="function">
    <text evidence="18">Component of the mitochondrial ribosome (mitoribosome), a dedicated translation machinery responsible for the synthesis of mitochondrial genome-encoded proteins, including at least some of the essential transmembrane subunits of the mitochondrial respiratory chain. The mitoribosomes are attached to the mitochondrial inner membrane and translation products are cotranslationally integrated into the membrane.</text>
</comment>
<dbReference type="GO" id="GO:0005524">
    <property type="term" value="F:ATP binding"/>
    <property type="evidence" value="ECO:0007669"/>
    <property type="project" value="UniProtKB-KW"/>
</dbReference>
<dbReference type="Gene3D" id="3.30.1390.20">
    <property type="entry name" value="Ribosomal protein L30, ferredoxin-like fold domain"/>
    <property type="match status" value="1"/>
</dbReference>
<dbReference type="InterPro" id="IPR036969">
    <property type="entry name" value="Citrate_synthase_sf"/>
</dbReference>
<name>A0AAD9MB08_9PEZI</name>
<evidence type="ECO:0000256" key="18">
    <source>
        <dbReference type="ARBA" id="ARBA00037226"/>
    </source>
</evidence>
<evidence type="ECO:0000313" key="28">
    <source>
        <dbReference type="Proteomes" id="UP001217918"/>
    </source>
</evidence>
<dbReference type="Pfam" id="PF00327">
    <property type="entry name" value="Ribosomal_L30"/>
    <property type="match status" value="1"/>
</dbReference>
<evidence type="ECO:0000256" key="25">
    <source>
        <dbReference type="RuleBase" id="RU003734"/>
    </source>
</evidence>
<evidence type="ECO:0000256" key="10">
    <source>
        <dbReference type="ARBA" id="ARBA00022741"/>
    </source>
</evidence>
<dbReference type="GO" id="GO:0006085">
    <property type="term" value="P:acetyl-CoA biosynthetic process"/>
    <property type="evidence" value="ECO:0007669"/>
    <property type="project" value="TreeGrafter"/>
</dbReference>
<organism evidence="27 28">
    <name type="scientific">Phyllachora maydis</name>
    <dbReference type="NCBI Taxonomy" id="1825666"/>
    <lineage>
        <taxon>Eukaryota</taxon>
        <taxon>Fungi</taxon>
        <taxon>Dikarya</taxon>
        <taxon>Ascomycota</taxon>
        <taxon>Pezizomycotina</taxon>
        <taxon>Sordariomycetes</taxon>
        <taxon>Sordariomycetidae</taxon>
        <taxon>Phyllachorales</taxon>
        <taxon>Phyllachoraceae</taxon>
        <taxon>Phyllachora</taxon>
    </lineage>
</organism>